<accession>A0A418MHZ1</accession>
<evidence type="ECO:0000259" key="1">
    <source>
        <dbReference type="Pfam" id="PF08800"/>
    </source>
</evidence>
<proteinExistence type="predicted"/>
<name>A0A418MHZ1_9BACT</name>
<protein>
    <recommendedName>
        <fullName evidence="1">BT4734-like N-terminal domain-containing protein</fullName>
    </recommendedName>
</protein>
<dbReference type="Pfam" id="PF08800">
    <property type="entry name" value="BT4734-like_N"/>
    <property type="match status" value="1"/>
</dbReference>
<evidence type="ECO:0000313" key="3">
    <source>
        <dbReference type="Proteomes" id="UP000283523"/>
    </source>
</evidence>
<dbReference type="OrthoDB" id="1068350at2"/>
<dbReference type="Proteomes" id="UP000283523">
    <property type="component" value="Unassembled WGS sequence"/>
</dbReference>
<gene>
    <name evidence="2" type="ORF">DYU11_01590</name>
</gene>
<keyword evidence="3" id="KW-1185">Reference proteome</keyword>
<evidence type="ECO:0000313" key="2">
    <source>
        <dbReference type="EMBL" id="RIV27036.1"/>
    </source>
</evidence>
<dbReference type="AlphaFoldDB" id="A0A418MHZ1"/>
<organism evidence="2 3">
    <name type="scientific">Fibrisoma montanum</name>
    <dbReference type="NCBI Taxonomy" id="2305895"/>
    <lineage>
        <taxon>Bacteria</taxon>
        <taxon>Pseudomonadati</taxon>
        <taxon>Bacteroidota</taxon>
        <taxon>Cytophagia</taxon>
        <taxon>Cytophagales</taxon>
        <taxon>Spirosomataceae</taxon>
        <taxon>Fibrisoma</taxon>
    </lineage>
</organism>
<feature type="domain" description="BT4734-like N-terminal" evidence="1">
    <location>
        <begin position="60"/>
        <end position="177"/>
    </location>
</feature>
<dbReference type="EMBL" id="QXED01000001">
    <property type="protein sequence ID" value="RIV27036.1"/>
    <property type="molecule type" value="Genomic_DNA"/>
</dbReference>
<comment type="caution">
    <text evidence="2">The sequence shown here is derived from an EMBL/GenBank/DDBJ whole genome shotgun (WGS) entry which is preliminary data.</text>
</comment>
<dbReference type="InterPro" id="IPR014907">
    <property type="entry name" value="BT4734-like_N"/>
</dbReference>
<reference evidence="2 3" key="1">
    <citation type="submission" date="2018-08" db="EMBL/GenBank/DDBJ databases">
        <title>Fibrisoma montanum sp. nov., isolated from Danxia mountain soil.</title>
        <authorList>
            <person name="Huang Y."/>
        </authorList>
    </citation>
    <scope>NUCLEOTIDE SEQUENCE [LARGE SCALE GENOMIC DNA]</scope>
    <source>
        <strain evidence="2 3">HYT19</strain>
    </source>
</reference>
<dbReference type="RefSeq" id="WP_119665888.1">
    <property type="nucleotide sequence ID" value="NZ_QXED01000001.1"/>
</dbReference>
<sequence>MQPKISIFKDALTNTPLEVRADVATLVSRVRSEKYRPQTEHLRSLPTDAAKKYKKTGFIAVTWSGTFVPTRSKANLQAHSGLICIDIDKISPDRFDRLRGQLQADAFTHVLFISPSGNGLKCVVKIDYQQPADHEAFFRQIGDYYRDCYDVTATELDASGKNVDRLCFLPHDPQCFYNPDSDVMPLADEYTISETHPAPAVVQQSDGSIAACSTPPAPPTTTTTNYRKLARCADLIRNAPDGTKHHALCKAATLAGGFIASGLVSEADAIRVLEDEVRAKPNVADFEAARRTIRTQIEFGKTKPIEDEGMTRSRAQGINAEY</sequence>